<proteinExistence type="predicted"/>
<dbReference type="Proteomes" id="UP000001953">
    <property type="component" value="Plasmid 3"/>
</dbReference>
<name>Q1QF19_NITHX</name>
<evidence type="ECO:0000313" key="1">
    <source>
        <dbReference type="EMBL" id="ABE65178.1"/>
    </source>
</evidence>
<keyword evidence="1" id="KW-0614">Plasmid</keyword>
<sequence>MSGPPARVARWDQRPAYVDAPRRQRQGSELRGVGAEFVERHRDGDRGTRRHLDVWLHMGSGIDSPTIKENEFMKPTIASDTYSDRTLRF</sequence>
<organism evidence="1 2">
    <name type="scientific">Nitrobacter hamburgensis (strain DSM 10229 / NCIMB 13809 / X14)</name>
    <dbReference type="NCBI Taxonomy" id="323097"/>
    <lineage>
        <taxon>Bacteria</taxon>
        <taxon>Pseudomonadati</taxon>
        <taxon>Pseudomonadota</taxon>
        <taxon>Alphaproteobacteria</taxon>
        <taxon>Hyphomicrobiales</taxon>
        <taxon>Nitrobacteraceae</taxon>
        <taxon>Nitrobacter</taxon>
    </lineage>
</organism>
<evidence type="ECO:0000313" key="2">
    <source>
        <dbReference type="Proteomes" id="UP000001953"/>
    </source>
</evidence>
<reference evidence="2" key="1">
    <citation type="submission" date="2006-03" db="EMBL/GenBank/DDBJ databases">
        <title>Complete sequence of plasmid 3 of Nitrobacter hamburgensis X14.</title>
        <authorList>
            <consortium name="US DOE Joint Genome Institute"/>
            <person name="Copeland A."/>
            <person name="Lucas S."/>
            <person name="Lapidus A."/>
            <person name="Barry K."/>
            <person name="Detter J.C."/>
            <person name="Glavina del Rio T."/>
            <person name="Hammon N."/>
            <person name="Israni S."/>
            <person name="Dalin E."/>
            <person name="Tice H."/>
            <person name="Pitluck S."/>
            <person name="Chain P."/>
            <person name="Malfatti S."/>
            <person name="Shin M."/>
            <person name="Vergez L."/>
            <person name="Schmutz J."/>
            <person name="Larimer F."/>
            <person name="Land M."/>
            <person name="Hauser L."/>
            <person name="Kyrpides N."/>
            <person name="Ivanova N."/>
            <person name="Ward B."/>
            <person name="Arp D."/>
            <person name="Klotz M."/>
            <person name="Stein L."/>
            <person name="O'Mullan G."/>
            <person name="Starkenburg S."/>
            <person name="Sayavedra L."/>
            <person name="Poret-Peterson A.T."/>
            <person name="Gentry M.E."/>
            <person name="Bruce D."/>
            <person name="Richardson P."/>
        </authorList>
    </citation>
    <scope>NUCLEOTIDE SEQUENCE [LARGE SCALE GENOMIC DNA]</scope>
    <source>
        <strain evidence="2">DSM 10229 / NCIMB 13809 / X14</strain>
        <plasmid evidence="2">Plasmid pNITHX3</plasmid>
    </source>
</reference>
<dbReference type="KEGG" id="nha:Nham_4616"/>
<dbReference type="EMBL" id="CP000322">
    <property type="protein sequence ID" value="ABE65178.1"/>
    <property type="molecule type" value="Genomic_DNA"/>
</dbReference>
<protein>
    <submittedName>
        <fullName evidence="1">Uncharacterized protein</fullName>
    </submittedName>
</protein>
<dbReference type="AlphaFoldDB" id="Q1QF19"/>
<dbReference type="HOGENOM" id="CLU_2451616_0_0_5"/>
<geneLocation type="plasmid" evidence="2">
    <name>pNITHX3</name>
</geneLocation>
<gene>
    <name evidence="1" type="ordered locus">Nham_4616</name>
</gene>
<keyword evidence="2" id="KW-1185">Reference proteome</keyword>
<accession>Q1QF19</accession>